<dbReference type="Pfam" id="PF01061">
    <property type="entry name" value="ABC2_membrane"/>
    <property type="match status" value="1"/>
</dbReference>
<dbReference type="InterPro" id="IPR051784">
    <property type="entry name" value="Nod_factor_ABC_transporter"/>
</dbReference>
<dbReference type="PANTHER" id="PTHR43229:SF2">
    <property type="entry name" value="NODULATION PROTEIN J"/>
    <property type="match status" value="1"/>
</dbReference>
<gene>
    <name evidence="8" type="ORF">SAMN04488098_100639</name>
</gene>
<feature type="transmembrane region" description="Helical" evidence="5">
    <location>
        <begin position="133"/>
        <end position="152"/>
    </location>
</feature>
<reference evidence="9" key="1">
    <citation type="submission" date="2016-10" db="EMBL/GenBank/DDBJ databases">
        <authorList>
            <person name="Varghese N."/>
            <person name="Submissions S."/>
        </authorList>
    </citation>
    <scope>NUCLEOTIDE SEQUENCE [LARGE SCALE GENOMIC DNA]</scope>
    <source>
        <strain evidence="9">DSM 19181</strain>
    </source>
</reference>
<protein>
    <recommendedName>
        <fullName evidence="5">Transport permease protein</fullName>
    </recommendedName>
</protein>
<keyword evidence="4 5" id="KW-0472">Membrane</keyword>
<evidence type="ECO:0000256" key="5">
    <source>
        <dbReference type="RuleBase" id="RU361157"/>
    </source>
</evidence>
<evidence type="ECO:0000313" key="8">
    <source>
        <dbReference type="EMBL" id="SDJ88122.1"/>
    </source>
</evidence>
<evidence type="ECO:0000256" key="4">
    <source>
        <dbReference type="ARBA" id="ARBA00023136"/>
    </source>
</evidence>
<dbReference type="AlphaFoldDB" id="A0A1G8XC14"/>
<evidence type="ECO:0000313" key="9">
    <source>
        <dbReference type="Proteomes" id="UP000199433"/>
    </source>
</evidence>
<keyword evidence="5" id="KW-0813">Transport</keyword>
<dbReference type="Proteomes" id="UP000199433">
    <property type="component" value="Unassembled WGS sequence"/>
</dbReference>
<evidence type="ECO:0000256" key="6">
    <source>
        <dbReference type="SAM" id="MobiDB-lite"/>
    </source>
</evidence>
<keyword evidence="5" id="KW-1003">Cell membrane</keyword>
<accession>A0A1G8XC14</accession>
<dbReference type="GO" id="GO:0140359">
    <property type="term" value="F:ABC-type transporter activity"/>
    <property type="evidence" value="ECO:0007669"/>
    <property type="project" value="InterPro"/>
</dbReference>
<dbReference type="InterPro" id="IPR000412">
    <property type="entry name" value="ABC_2_transport"/>
</dbReference>
<feature type="transmembrane region" description="Helical" evidence="5">
    <location>
        <begin position="192"/>
        <end position="211"/>
    </location>
</feature>
<keyword evidence="3 5" id="KW-1133">Transmembrane helix</keyword>
<feature type="transmembrane region" description="Helical" evidence="5">
    <location>
        <begin position="158"/>
        <end position="185"/>
    </location>
</feature>
<dbReference type="InterPro" id="IPR047817">
    <property type="entry name" value="ABC2_TM_bact-type"/>
</dbReference>
<evidence type="ECO:0000256" key="2">
    <source>
        <dbReference type="ARBA" id="ARBA00022692"/>
    </source>
</evidence>
<dbReference type="RefSeq" id="WP_091265161.1">
    <property type="nucleotide sequence ID" value="NZ_FNFK01000006.1"/>
</dbReference>
<evidence type="ECO:0000259" key="7">
    <source>
        <dbReference type="PROSITE" id="PS51012"/>
    </source>
</evidence>
<feature type="transmembrane region" description="Helical" evidence="5">
    <location>
        <begin position="249"/>
        <end position="271"/>
    </location>
</feature>
<dbReference type="GO" id="GO:0043190">
    <property type="term" value="C:ATP-binding cassette (ABC) transporter complex"/>
    <property type="evidence" value="ECO:0007669"/>
    <property type="project" value="InterPro"/>
</dbReference>
<sequence>MEFNQNKSKDNLQQTIISSHRPTPPHALSSVGTFAMRSLLKTKHTPMALMDITAMPILFLIMFTYLFGGAIAGSVQDYLQFILPGILVQTVIQITMYTGLDLNKDLQKGFFDRQRTLPIWSPSSLVGSMTFDVLRYTIACLIMIGFAMILGFRPQGTLIGLVSAVGLLLIFSFSLSWIWTVLALIMESENALMATSMMIIFPLTFLSSAFVDPETMPRVLEVFVSINPISMLVDSVRGLMHGYTVGTEIVWTLISSGILLAVFGPLTMYLYKSKN</sequence>
<feature type="domain" description="ABC transmembrane type-2" evidence="7">
    <location>
        <begin position="47"/>
        <end position="274"/>
    </location>
</feature>
<dbReference type="PROSITE" id="PS51012">
    <property type="entry name" value="ABC_TM2"/>
    <property type="match status" value="1"/>
</dbReference>
<dbReference type="PIRSF" id="PIRSF006648">
    <property type="entry name" value="DrrB"/>
    <property type="match status" value="1"/>
</dbReference>
<evidence type="ECO:0000256" key="3">
    <source>
        <dbReference type="ARBA" id="ARBA00022989"/>
    </source>
</evidence>
<keyword evidence="9" id="KW-1185">Reference proteome</keyword>
<proteinExistence type="inferred from homology"/>
<comment type="subcellular location">
    <subcellularLocation>
        <location evidence="5">Cell membrane</location>
        <topology evidence="5">Multi-pass membrane protein</topology>
    </subcellularLocation>
    <subcellularLocation>
        <location evidence="1">Membrane</location>
        <topology evidence="1">Multi-pass membrane protein</topology>
    </subcellularLocation>
</comment>
<dbReference type="EMBL" id="FNFK01000006">
    <property type="protein sequence ID" value="SDJ88122.1"/>
    <property type="molecule type" value="Genomic_DNA"/>
</dbReference>
<dbReference type="OrthoDB" id="670210at2"/>
<feature type="transmembrane region" description="Helical" evidence="5">
    <location>
        <begin position="78"/>
        <end position="100"/>
    </location>
</feature>
<evidence type="ECO:0000256" key="1">
    <source>
        <dbReference type="ARBA" id="ARBA00004141"/>
    </source>
</evidence>
<comment type="similarity">
    <text evidence="5">Belongs to the ABC-2 integral membrane protein family.</text>
</comment>
<feature type="region of interest" description="Disordered" evidence="6">
    <location>
        <begin position="1"/>
        <end position="26"/>
    </location>
</feature>
<dbReference type="InterPro" id="IPR013525">
    <property type="entry name" value="ABC2_TM"/>
</dbReference>
<keyword evidence="2 5" id="KW-0812">Transmembrane</keyword>
<feature type="compositionally biased region" description="Polar residues" evidence="6">
    <location>
        <begin position="1"/>
        <end position="21"/>
    </location>
</feature>
<name>A0A1G8XC14_9LACT</name>
<dbReference type="STRING" id="426701.SAMN04488098_100639"/>
<feature type="transmembrane region" description="Helical" evidence="5">
    <location>
        <begin position="47"/>
        <end position="72"/>
    </location>
</feature>
<organism evidence="8 9">
    <name type="scientific">Alkalibacterium thalassium</name>
    <dbReference type="NCBI Taxonomy" id="426701"/>
    <lineage>
        <taxon>Bacteria</taxon>
        <taxon>Bacillati</taxon>
        <taxon>Bacillota</taxon>
        <taxon>Bacilli</taxon>
        <taxon>Lactobacillales</taxon>
        <taxon>Carnobacteriaceae</taxon>
        <taxon>Alkalibacterium</taxon>
    </lineage>
</organism>
<dbReference type="PANTHER" id="PTHR43229">
    <property type="entry name" value="NODULATION PROTEIN J"/>
    <property type="match status" value="1"/>
</dbReference>